<protein>
    <submittedName>
        <fullName evidence="1">Uncharacterized protein</fullName>
    </submittedName>
</protein>
<dbReference type="EMBL" id="LR215048">
    <property type="protein sequence ID" value="VEU79852.1"/>
    <property type="molecule type" value="Genomic_DNA"/>
</dbReference>
<dbReference type="Proteomes" id="UP000289841">
    <property type="component" value="Chromosome"/>
</dbReference>
<organism evidence="1 2">
    <name type="scientific">Haploplasma axanthum</name>
    <name type="common">Acholeplasma axanthum</name>
    <dbReference type="NCBI Taxonomy" id="29552"/>
    <lineage>
        <taxon>Bacteria</taxon>
        <taxon>Bacillati</taxon>
        <taxon>Mycoplasmatota</taxon>
        <taxon>Mollicutes</taxon>
        <taxon>Acholeplasmatales</taxon>
        <taxon>Acholeplasmataceae</taxon>
        <taxon>Haploplasma</taxon>
    </lineage>
</organism>
<evidence type="ECO:0000313" key="1">
    <source>
        <dbReference type="EMBL" id="VEU79852.1"/>
    </source>
</evidence>
<reference evidence="1 2" key="1">
    <citation type="submission" date="2019-01" db="EMBL/GenBank/DDBJ databases">
        <authorList>
            <consortium name="Pathogen Informatics"/>
        </authorList>
    </citation>
    <scope>NUCLEOTIDE SEQUENCE [LARGE SCALE GENOMIC DNA]</scope>
    <source>
        <strain evidence="1 2">NCTC10138</strain>
    </source>
</reference>
<keyword evidence="2" id="KW-1185">Reference proteome</keyword>
<sequence length="41" mass="4862">MNEEAIYELRKTIYERLVDSVSKNVIFILKTISSFLKDLIQ</sequence>
<accession>A0A449BBP7</accession>
<name>A0A449BBP7_HAPAX</name>
<dbReference type="AlphaFoldDB" id="A0A449BBP7"/>
<dbReference type="KEGG" id="aaxa:NCTC10138_00205"/>
<evidence type="ECO:0000313" key="2">
    <source>
        <dbReference type="Proteomes" id="UP000289841"/>
    </source>
</evidence>
<gene>
    <name evidence="1" type="ORF">NCTC10138_00205</name>
</gene>
<proteinExistence type="predicted"/>